<reference evidence="2 3" key="1">
    <citation type="submission" date="2020-04" db="EMBL/GenBank/DDBJ databases">
        <title>Metagenomic profiling of ammonia- and methane-oxidizing microorganisms in a Dutch drinking water treatment plant.</title>
        <authorList>
            <person name="Poghosyan L."/>
            <person name="Leucker S."/>
        </authorList>
    </citation>
    <scope>NUCLEOTIDE SEQUENCE [LARGE SCALE GENOMIC DNA]</scope>
    <source>
        <strain evidence="2">S-RSF-IL-03</strain>
    </source>
</reference>
<feature type="transmembrane region" description="Helical" evidence="1">
    <location>
        <begin position="52"/>
        <end position="79"/>
    </location>
</feature>
<keyword evidence="1" id="KW-1133">Transmembrane helix</keyword>
<organism evidence="2 3">
    <name type="scientific">Eiseniibacteriota bacterium</name>
    <dbReference type="NCBI Taxonomy" id="2212470"/>
    <lineage>
        <taxon>Bacteria</taxon>
        <taxon>Candidatus Eiseniibacteriota</taxon>
    </lineage>
</organism>
<dbReference type="EMBL" id="JABFRW010000010">
    <property type="protein sequence ID" value="NOT32749.1"/>
    <property type="molecule type" value="Genomic_DNA"/>
</dbReference>
<feature type="transmembrane region" description="Helical" evidence="1">
    <location>
        <begin position="99"/>
        <end position="121"/>
    </location>
</feature>
<keyword evidence="1" id="KW-0472">Membrane</keyword>
<feature type="transmembrane region" description="Helical" evidence="1">
    <location>
        <begin position="27"/>
        <end position="45"/>
    </location>
</feature>
<sequence length="129" mass="13766">MGIALAPVIVVLGRLSGLDRDRAMYPITLIVIAAYYVLFATMGGAQSLPAELIAATIFIVIAIIGFRTSLWWVAAGIAGHGIFDWVVHPRLIANPGMPVFWPTFCGSIDVALGVLIAILLIRRAIPARG</sequence>
<gene>
    <name evidence="2" type="ORF">HOP12_01125</name>
</gene>
<dbReference type="Proteomes" id="UP000580839">
    <property type="component" value="Unassembled WGS sequence"/>
</dbReference>
<comment type="caution">
    <text evidence="2">The sequence shown here is derived from an EMBL/GenBank/DDBJ whole genome shotgun (WGS) entry which is preliminary data.</text>
</comment>
<evidence type="ECO:0000256" key="1">
    <source>
        <dbReference type="SAM" id="Phobius"/>
    </source>
</evidence>
<name>A0A849SU57_UNCEI</name>
<evidence type="ECO:0000313" key="3">
    <source>
        <dbReference type="Proteomes" id="UP000580839"/>
    </source>
</evidence>
<keyword evidence="1" id="KW-0812">Transmembrane</keyword>
<protein>
    <submittedName>
        <fullName evidence="2">Uncharacterized protein</fullName>
    </submittedName>
</protein>
<proteinExistence type="predicted"/>
<dbReference type="AlphaFoldDB" id="A0A849SU57"/>
<evidence type="ECO:0000313" key="2">
    <source>
        <dbReference type="EMBL" id="NOT32749.1"/>
    </source>
</evidence>
<accession>A0A849SU57</accession>